<dbReference type="InterPro" id="IPR050091">
    <property type="entry name" value="PKS_NRPS_Biosynth_Enz"/>
</dbReference>
<dbReference type="PANTHER" id="PTHR43775">
    <property type="entry name" value="FATTY ACID SYNTHASE"/>
    <property type="match status" value="1"/>
</dbReference>
<dbReference type="PANTHER" id="PTHR43775:SF51">
    <property type="entry name" value="INACTIVE PHENOLPHTHIOCEROL SYNTHESIS POLYKETIDE SYNTHASE TYPE I PKS1-RELATED"/>
    <property type="match status" value="1"/>
</dbReference>
<evidence type="ECO:0000259" key="3">
    <source>
        <dbReference type="SMART" id="SM00822"/>
    </source>
</evidence>
<organism evidence="4 5">
    <name type="scientific">Streptomyces acidiscabies</name>
    <dbReference type="NCBI Taxonomy" id="42234"/>
    <lineage>
        <taxon>Bacteria</taxon>
        <taxon>Bacillati</taxon>
        <taxon>Actinomycetota</taxon>
        <taxon>Actinomycetes</taxon>
        <taxon>Kitasatosporales</taxon>
        <taxon>Streptomycetaceae</taxon>
        <taxon>Streptomyces</taxon>
    </lineage>
</organism>
<sequence>VVPALAVWRERRRAGSRVEGWRFAESWKLLPGVPGGVLPGSWLVVVPAGWGEDAWVAGVVGALGAGVVRLEVAGDTDRAVLAARLANLPEPAGVVSLLGLAEEAGAEFGATPVGLAGTVGLVQALGDCGITAPVWCVTRGAVSVGSADPVVSPVQTALWGLGRSAALDLPGRWGGLVDLPVVFDEQAGGLLRRVLTGDEDQVAVRESGVYGRRLVRAGSGAAHGEVRLSGSVLITGGTGGLGGHVARWAVARGAEHVVLVSRRGEQADGVSGLREELIAQGARVTVEACDVADREALAAVLGAIPGEFPLTAVVHAAGIGDHHAPVGELELGRLDAVLRAKMVSAWHLHELTAGLELQAFVLFSSGAASWGAGGQAAYAAANAFLDGLAGYRHGAGLAATSIAWG</sequence>
<dbReference type="GO" id="GO:0006633">
    <property type="term" value="P:fatty acid biosynthetic process"/>
    <property type="evidence" value="ECO:0007669"/>
    <property type="project" value="TreeGrafter"/>
</dbReference>
<dbReference type="EMBL" id="JARAWC010000153">
    <property type="protein sequence ID" value="MDX2967485.1"/>
    <property type="molecule type" value="Genomic_DNA"/>
</dbReference>
<evidence type="ECO:0000256" key="1">
    <source>
        <dbReference type="ARBA" id="ARBA00022679"/>
    </source>
</evidence>
<accession>A0AAP6BMX4</accession>
<dbReference type="Pfam" id="PF08659">
    <property type="entry name" value="KR"/>
    <property type="match status" value="1"/>
</dbReference>
<dbReference type="InterPro" id="IPR013968">
    <property type="entry name" value="PKS_KR"/>
</dbReference>
<keyword evidence="1" id="KW-0808">Transferase</keyword>
<feature type="non-terminal residue" evidence="4">
    <location>
        <position position="405"/>
    </location>
</feature>
<dbReference type="SMART" id="SM00822">
    <property type="entry name" value="PKS_KR"/>
    <property type="match status" value="1"/>
</dbReference>
<feature type="non-terminal residue" evidence="4">
    <location>
        <position position="1"/>
    </location>
</feature>
<dbReference type="InterPro" id="IPR036291">
    <property type="entry name" value="NAD(P)-bd_dom_sf"/>
</dbReference>
<dbReference type="Gene3D" id="3.40.50.720">
    <property type="entry name" value="NAD(P)-binding Rossmann-like Domain"/>
    <property type="match status" value="1"/>
</dbReference>
<evidence type="ECO:0000256" key="2">
    <source>
        <dbReference type="ARBA" id="ARBA00023268"/>
    </source>
</evidence>
<comment type="caution">
    <text evidence="4">The sequence shown here is derived from an EMBL/GenBank/DDBJ whole genome shotgun (WGS) entry which is preliminary data.</text>
</comment>
<dbReference type="RefSeq" id="WP_319061264.1">
    <property type="nucleotide sequence ID" value="NZ_JARAWC010000153.1"/>
</dbReference>
<feature type="domain" description="Ketoreductase" evidence="3">
    <location>
        <begin position="230"/>
        <end position="404"/>
    </location>
</feature>
<evidence type="ECO:0000313" key="5">
    <source>
        <dbReference type="Proteomes" id="UP001282288"/>
    </source>
</evidence>
<dbReference type="Proteomes" id="UP001282288">
    <property type="component" value="Unassembled WGS sequence"/>
</dbReference>
<dbReference type="InterPro" id="IPR057326">
    <property type="entry name" value="KR_dom"/>
</dbReference>
<proteinExistence type="predicted"/>
<name>A0AAP6BMX4_9ACTN</name>
<evidence type="ECO:0000313" key="4">
    <source>
        <dbReference type="EMBL" id="MDX2967485.1"/>
    </source>
</evidence>
<gene>
    <name evidence="4" type="ORF">PV399_48560</name>
</gene>
<keyword evidence="2" id="KW-0511">Multifunctional enzyme</keyword>
<dbReference type="CDD" id="cd08952">
    <property type="entry name" value="KR_1_SDR_x"/>
    <property type="match status" value="1"/>
</dbReference>
<reference evidence="4" key="1">
    <citation type="journal article" date="2023" name="Microb. Genom.">
        <title>Mesoterricola silvestris gen. nov., sp. nov., Mesoterricola sediminis sp. nov., Geothrix oryzae sp. nov., Geothrix edaphica sp. nov., Geothrix rubra sp. nov., and Geothrix limicola sp. nov., six novel members of Acidobacteriota isolated from soils.</title>
        <authorList>
            <person name="Weisberg A.J."/>
            <person name="Pearce E."/>
            <person name="Kramer C.G."/>
            <person name="Chang J.H."/>
            <person name="Clarke C.R."/>
        </authorList>
    </citation>
    <scope>NUCLEOTIDE SEQUENCE</scope>
    <source>
        <strain evidence="4">NRRL_B-16521</strain>
    </source>
</reference>
<protein>
    <submittedName>
        <fullName evidence="4">Beta-ketoacyl reductase</fullName>
    </submittedName>
</protein>
<dbReference type="AlphaFoldDB" id="A0AAP6BMX4"/>
<dbReference type="SUPFAM" id="SSF51735">
    <property type="entry name" value="NAD(P)-binding Rossmann-fold domains"/>
    <property type="match status" value="2"/>
</dbReference>
<dbReference type="GO" id="GO:0004312">
    <property type="term" value="F:fatty acid synthase activity"/>
    <property type="evidence" value="ECO:0007669"/>
    <property type="project" value="TreeGrafter"/>
</dbReference>